<evidence type="ECO:0000259" key="2">
    <source>
        <dbReference type="Pfam" id="PF06580"/>
    </source>
</evidence>
<keyword evidence="1" id="KW-1133">Transmembrane helix</keyword>
<feature type="transmembrane region" description="Helical" evidence="1">
    <location>
        <begin position="91"/>
        <end position="110"/>
    </location>
</feature>
<keyword evidence="1" id="KW-0472">Membrane</keyword>
<accession>A0ABR7M921</accession>
<organism evidence="3 4">
    <name type="scientific">Flavihumibacter stibioxidans</name>
    <dbReference type="NCBI Taxonomy" id="1834163"/>
    <lineage>
        <taxon>Bacteria</taxon>
        <taxon>Pseudomonadati</taxon>
        <taxon>Bacteroidota</taxon>
        <taxon>Chitinophagia</taxon>
        <taxon>Chitinophagales</taxon>
        <taxon>Chitinophagaceae</taxon>
        <taxon>Flavihumibacter</taxon>
    </lineage>
</organism>
<evidence type="ECO:0000313" key="3">
    <source>
        <dbReference type="EMBL" id="MBC6491524.1"/>
    </source>
</evidence>
<name>A0ABR7M921_9BACT</name>
<feature type="transmembrane region" description="Helical" evidence="1">
    <location>
        <begin position="20"/>
        <end position="37"/>
    </location>
</feature>
<feature type="transmembrane region" description="Helical" evidence="1">
    <location>
        <begin position="57"/>
        <end position="79"/>
    </location>
</feature>
<dbReference type="RefSeq" id="WP_187256804.1">
    <property type="nucleotide sequence ID" value="NZ_JBHULF010000014.1"/>
</dbReference>
<protein>
    <recommendedName>
        <fullName evidence="2">Signal transduction histidine kinase internal region domain-containing protein</fullName>
    </recommendedName>
</protein>
<dbReference type="SUPFAM" id="SSF55874">
    <property type="entry name" value="ATPase domain of HSP90 chaperone/DNA topoisomerase II/histidine kinase"/>
    <property type="match status" value="1"/>
</dbReference>
<dbReference type="Gene3D" id="3.30.565.10">
    <property type="entry name" value="Histidine kinase-like ATPase, C-terminal domain"/>
    <property type="match status" value="1"/>
</dbReference>
<dbReference type="Pfam" id="PF06580">
    <property type="entry name" value="His_kinase"/>
    <property type="match status" value="1"/>
</dbReference>
<dbReference type="EMBL" id="MBUA01000012">
    <property type="protein sequence ID" value="MBC6491524.1"/>
    <property type="molecule type" value="Genomic_DNA"/>
</dbReference>
<gene>
    <name evidence="3" type="ORF">BC349_10795</name>
</gene>
<proteinExistence type="predicted"/>
<dbReference type="PANTHER" id="PTHR34220:SF7">
    <property type="entry name" value="SENSOR HISTIDINE KINASE YPDA"/>
    <property type="match status" value="1"/>
</dbReference>
<feature type="transmembrane region" description="Helical" evidence="1">
    <location>
        <begin position="122"/>
        <end position="142"/>
    </location>
</feature>
<reference evidence="3 4" key="1">
    <citation type="submission" date="2016-07" db="EMBL/GenBank/DDBJ databases">
        <title>Genome analysis of Flavihumibacter stibioxidans YS-17.</title>
        <authorList>
            <person name="Shi K."/>
            <person name="Han Y."/>
            <person name="Wang G."/>
        </authorList>
    </citation>
    <scope>NUCLEOTIDE SEQUENCE [LARGE SCALE GENOMIC DNA]</scope>
    <source>
        <strain evidence="3 4">YS-17</strain>
    </source>
</reference>
<dbReference type="InterPro" id="IPR010559">
    <property type="entry name" value="Sig_transdc_His_kin_internal"/>
</dbReference>
<comment type="caution">
    <text evidence="3">The sequence shown here is derived from an EMBL/GenBank/DDBJ whole genome shotgun (WGS) entry which is preliminary data.</text>
</comment>
<dbReference type="Proteomes" id="UP000765802">
    <property type="component" value="Unassembled WGS sequence"/>
</dbReference>
<keyword evidence="4" id="KW-1185">Reference proteome</keyword>
<sequence length="354" mass="41045">MIRVAHFRQALKLPWTARRAFFVVSFGLLVYVFFRLLNDVITGTKFWLRAIETNAAEIIGCALISFVFEWVVNSFLLAAEKEDFSGSNKPRNLFIFLVVCLQLVVVLFIFPLAEFTDDGLQWYDVIILSFVPQSAWLIYFFVRLSQLQSRKTHEKHLLVEQISKDKLTAELDYLKAQFHPHFLFNALNTVYFQIHEDNVAARQTIENLAALLRYQLYDQEDRVPLQEEFNHLDNYIALQRQRSSEALQLDVSWPAVADGVNGATIYPLLLLPLVENAFKFTGGDQWIRIRSELHQHQLRVQVENSIPSIAHDREKGGIGLVNLRKRLDLLYPGRYSLNMEKSNHSYSANLQIDL</sequence>
<dbReference type="PANTHER" id="PTHR34220">
    <property type="entry name" value="SENSOR HISTIDINE KINASE YPDA"/>
    <property type="match status" value="1"/>
</dbReference>
<evidence type="ECO:0000256" key="1">
    <source>
        <dbReference type="SAM" id="Phobius"/>
    </source>
</evidence>
<dbReference type="InterPro" id="IPR050640">
    <property type="entry name" value="Bact_2-comp_sensor_kinase"/>
</dbReference>
<feature type="domain" description="Signal transduction histidine kinase internal region" evidence="2">
    <location>
        <begin position="169"/>
        <end position="246"/>
    </location>
</feature>
<dbReference type="InterPro" id="IPR036890">
    <property type="entry name" value="HATPase_C_sf"/>
</dbReference>
<keyword evidence="1" id="KW-0812">Transmembrane</keyword>
<evidence type="ECO:0000313" key="4">
    <source>
        <dbReference type="Proteomes" id="UP000765802"/>
    </source>
</evidence>